<dbReference type="Proteomes" id="UP000683000">
    <property type="component" value="Unassembled WGS sequence"/>
</dbReference>
<comment type="caution">
    <text evidence="1">The sequence shown here is derived from an EMBL/GenBank/DDBJ whole genome shotgun (WGS) entry which is preliminary data.</text>
</comment>
<dbReference type="AlphaFoldDB" id="A0A8I2YV06"/>
<sequence length="86" mass="9562">MSAQDSDLDPKYVVHPADSLDRDDLVLFGSAIVPTRKRTASVLTVPSRPRRAAQHLRKPDSLVDVAFLRPYTSQSASSFRGRRVLV</sequence>
<evidence type="ECO:0000313" key="2">
    <source>
        <dbReference type="Proteomes" id="UP000683000"/>
    </source>
</evidence>
<name>A0A8I2YV06_9AGAM</name>
<gene>
    <name evidence="1" type="ORF">JVT61DRAFT_13819</name>
</gene>
<evidence type="ECO:0000313" key="1">
    <source>
        <dbReference type="EMBL" id="KAG6378132.1"/>
    </source>
</evidence>
<reference evidence="1" key="1">
    <citation type="submission" date="2021-03" db="EMBL/GenBank/DDBJ databases">
        <title>Evolutionary innovations through gain and loss of genes in the ectomycorrhizal Boletales.</title>
        <authorList>
            <person name="Wu G."/>
            <person name="Miyauchi S."/>
            <person name="Morin E."/>
            <person name="Yang Z.-L."/>
            <person name="Xu J."/>
            <person name="Martin F.M."/>
        </authorList>
    </citation>
    <scope>NUCLEOTIDE SEQUENCE</scope>
    <source>
        <strain evidence="1">BR01</strain>
    </source>
</reference>
<proteinExistence type="predicted"/>
<dbReference type="OrthoDB" id="3233731at2759"/>
<dbReference type="EMBL" id="JAGFBS010000007">
    <property type="protein sequence ID" value="KAG6378132.1"/>
    <property type="molecule type" value="Genomic_DNA"/>
</dbReference>
<accession>A0A8I2YV06</accession>
<keyword evidence="2" id="KW-1185">Reference proteome</keyword>
<organism evidence="1 2">
    <name type="scientific">Boletus reticuloceps</name>
    <dbReference type="NCBI Taxonomy" id="495285"/>
    <lineage>
        <taxon>Eukaryota</taxon>
        <taxon>Fungi</taxon>
        <taxon>Dikarya</taxon>
        <taxon>Basidiomycota</taxon>
        <taxon>Agaricomycotina</taxon>
        <taxon>Agaricomycetes</taxon>
        <taxon>Agaricomycetidae</taxon>
        <taxon>Boletales</taxon>
        <taxon>Boletineae</taxon>
        <taxon>Boletaceae</taxon>
        <taxon>Boletoideae</taxon>
        <taxon>Boletus</taxon>
    </lineage>
</organism>
<protein>
    <submittedName>
        <fullName evidence="1">Uncharacterized protein</fullName>
    </submittedName>
</protein>